<dbReference type="InterPro" id="IPR011033">
    <property type="entry name" value="PRC_barrel-like_sf"/>
</dbReference>
<keyword evidence="5" id="KW-1185">Reference proteome</keyword>
<dbReference type="InterPro" id="IPR014797">
    <property type="entry name" value="CKK_CAMSAP"/>
</dbReference>
<reference evidence="4 5" key="1">
    <citation type="journal article" date="2019" name="Sci. Rep.">
        <title>Orb-weaving spider Araneus ventricosus genome elucidates the spidroin gene catalogue.</title>
        <authorList>
            <person name="Kono N."/>
            <person name="Nakamura H."/>
            <person name="Ohtoshi R."/>
            <person name="Moran D.A.P."/>
            <person name="Shinohara A."/>
            <person name="Yoshida Y."/>
            <person name="Fujiwara M."/>
            <person name="Mori M."/>
            <person name="Tomita M."/>
            <person name="Arakawa K."/>
        </authorList>
    </citation>
    <scope>NUCLEOTIDE SEQUENCE [LARGE SCALE GENOMIC DNA]</scope>
</reference>
<comment type="similarity">
    <text evidence="1">Belongs to the CAMSAP1 family.</text>
</comment>
<feature type="compositionally biased region" description="Low complexity" evidence="2">
    <location>
        <begin position="114"/>
        <end position="132"/>
    </location>
</feature>
<protein>
    <submittedName>
        <fullName evidence="4">Patronin</fullName>
    </submittedName>
</protein>
<name>A0A4Y2PI82_ARAVE</name>
<dbReference type="GO" id="GO:0036449">
    <property type="term" value="C:microtubule minus-end"/>
    <property type="evidence" value="ECO:0007669"/>
    <property type="project" value="TreeGrafter"/>
</dbReference>
<feature type="compositionally biased region" description="Low complexity" evidence="2">
    <location>
        <begin position="174"/>
        <end position="189"/>
    </location>
</feature>
<dbReference type="SUPFAM" id="SSF50346">
    <property type="entry name" value="PRC-barrel domain"/>
    <property type="match status" value="1"/>
</dbReference>
<dbReference type="GO" id="GO:0051011">
    <property type="term" value="F:microtubule minus-end binding"/>
    <property type="evidence" value="ECO:0007669"/>
    <property type="project" value="TreeGrafter"/>
</dbReference>
<comment type="domain">
    <text evidence="1">The CKK domain binds microtubules.</text>
</comment>
<dbReference type="GO" id="GO:0005516">
    <property type="term" value="F:calmodulin binding"/>
    <property type="evidence" value="ECO:0007669"/>
    <property type="project" value="InterPro"/>
</dbReference>
<feature type="region of interest" description="Disordered" evidence="2">
    <location>
        <begin position="174"/>
        <end position="209"/>
    </location>
</feature>
<dbReference type="Gene3D" id="3.10.20.360">
    <property type="entry name" value="CKK domain"/>
    <property type="match status" value="1"/>
</dbReference>
<gene>
    <name evidence="4" type="primary">Patronin_6</name>
    <name evidence="4" type="ORF">AVEN_125251_1</name>
</gene>
<dbReference type="GO" id="GO:0031122">
    <property type="term" value="P:cytoplasmic microtubule organization"/>
    <property type="evidence" value="ECO:0007669"/>
    <property type="project" value="TreeGrafter"/>
</dbReference>
<sequence>DKEMEMTRRKEMIMMMSLRRRAEQEKKKNEKQQEYLKKKEDERMKQEQLEKKKEEEKLRRQLILEQYRQRKAQEEEDGTSGPSRGREETTAASRGATMTRSKSRSASVTRPRQRSGQSSNNRNQNLSSPSSLDSPVGRGSQYNLAGGYPDEVSSEHGYAPSPCRTRNYPYSSPISPTSFPSSPGPLLSGMLGGSRNRSTPSDGLSDSSSTVSSAWASEYTGPKLFVKPSTKSNRNIVINAVNTVLAGAVNSETKRKVIEEIERSEGKHFLILFRDAGCQFRALYSYNPETEEVIKMYGIGPRVITDKMFDRFYKYNSGGKSFTQIHTKHLTATIDAFTIQNSLWQGKKASAAAPKRDYY</sequence>
<evidence type="ECO:0000256" key="1">
    <source>
        <dbReference type="PROSITE-ProRule" id="PRU00841"/>
    </source>
</evidence>
<dbReference type="Pfam" id="PF08683">
    <property type="entry name" value="CAMSAP_CKK"/>
    <property type="match status" value="1"/>
</dbReference>
<dbReference type="AlphaFoldDB" id="A0A4Y2PI82"/>
<evidence type="ECO:0000259" key="3">
    <source>
        <dbReference type="PROSITE" id="PS51508"/>
    </source>
</evidence>
<feature type="non-terminal residue" evidence="4">
    <location>
        <position position="1"/>
    </location>
</feature>
<dbReference type="PROSITE" id="PS51508">
    <property type="entry name" value="CKK"/>
    <property type="match status" value="1"/>
</dbReference>
<evidence type="ECO:0000256" key="2">
    <source>
        <dbReference type="SAM" id="MobiDB-lite"/>
    </source>
</evidence>
<evidence type="ECO:0000313" key="4">
    <source>
        <dbReference type="EMBL" id="GBN50643.1"/>
    </source>
</evidence>
<feature type="compositionally biased region" description="Polar residues" evidence="2">
    <location>
        <begin position="90"/>
        <end position="108"/>
    </location>
</feature>
<comment type="caution">
    <text evidence="4">The sequence shown here is derived from an EMBL/GenBank/DDBJ whole genome shotgun (WGS) entry which is preliminary data.</text>
</comment>
<feature type="domain" description="CKK" evidence="3">
    <location>
        <begin position="221"/>
        <end position="354"/>
    </location>
</feature>
<dbReference type="InterPro" id="IPR032940">
    <property type="entry name" value="CAMSAP"/>
</dbReference>
<dbReference type="Proteomes" id="UP000499080">
    <property type="component" value="Unassembled WGS sequence"/>
</dbReference>
<dbReference type="EMBL" id="BGPR01011306">
    <property type="protein sequence ID" value="GBN50643.1"/>
    <property type="molecule type" value="Genomic_DNA"/>
</dbReference>
<accession>A0A4Y2PI82</accession>
<evidence type="ECO:0000313" key="5">
    <source>
        <dbReference type="Proteomes" id="UP000499080"/>
    </source>
</evidence>
<dbReference type="PANTHER" id="PTHR21595">
    <property type="entry name" value="PATRONIN"/>
    <property type="match status" value="1"/>
</dbReference>
<keyword evidence="1" id="KW-0493">Microtubule</keyword>
<dbReference type="InterPro" id="IPR038209">
    <property type="entry name" value="CKK_dom_sf"/>
</dbReference>
<dbReference type="PANTHER" id="PTHR21595:SF0">
    <property type="entry name" value="PATRONIN"/>
    <property type="match status" value="1"/>
</dbReference>
<dbReference type="SMART" id="SM01051">
    <property type="entry name" value="CAMSAP_CKK"/>
    <property type="match status" value="1"/>
</dbReference>
<proteinExistence type="inferred from homology"/>
<feature type="region of interest" description="Disordered" evidence="2">
    <location>
        <begin position="16"/>
        <end position="160"/>
    </location>
</feature>
<feature type="compositionally biased region" description="Basic and acidic residues" evidence="2">
    <location>
        <begin position="20"/>
        <end position="59"/>
    </location>
</feature>
<organism evidence="4 5">
    <name type="scientific">Araneus ventricosus</name>
    <name type="common">Orbweaver spider</name>
    <name type="synonym">Epeira ventricosa</name>
    <dbReference type="NCBI Taxonomy" id="182803"/>
    <lineage>
        <taxon>Eukaryota</taxon>
        <taxon>Metazoa</taxon>
        <taxon>Ecdysozoa</taxon>
        <taxon>Arthropoda</taxon>
        <taxon>Chelicerata</taxon>
        <taxon>Arachnida</taxon>
        <taxon>Araneae</taxon>
        <taxon>Araneomorphae</taxon>
        <taxon>Entelegynae</taxon>
        <taxon>Araneoidea</taxon>
        <taxon>Araneidae</taxon>
        <taxon>Araneus</taxon>
    </lineage>
</organism>
<dbReference type="FunFam" id="3.10.20.360:FF:000002">
    <property type="entry name" value="Patronin, isoform M"/>
    <property type="match status" value="1"/>
</dbReference>
<dbReference type="OrthoDB" id="2125658at2759"/>
<dbReference type="GO" id="GO:0007026">
    <property type="term" value="P:negative regulation of microtubule depolymerization"/>
    <property type="evidence" value="ECO:0007669"/>
    <property type="project" value="TreeGrafter"/>
</dbReference>
<feature type="compositionally biased region" description="Low complexity" evidence="2">
    <location>
        <begin position="198"/>
        <end position="209"/>
    </location>
</feature>